<protein>
    <recommendedName>
        <fullName evidence="2">DUF559 domain-containing protein</fullName>
    </recommendedName>
</protein>
<gene>
    <name evidence="1" type="ORF">LCGC14_1154440</name>
</gene>
<dbReference type="EMBL" id="LAZR01005578">
    <property type="protein sequence ID" value="KKM98792.1"/>
    <property type="molecule type" value="Genomic_DNA"/>
</dbReference>
<accession>A0A0F9Q033</accession>
<reference evidence="1" key="1">
    <citation type="journal article" date="2015" name="Nature">
        <title>Complex archaea that bridge the gap between prokaryotes and eukaryotes.</title>
        <authorList>
            <person name="Spang A."/>
            <person name="Saw J.H."/>
            <person name="Jorgensen S.L."/>
            <person name="Zaremba-Niedzwiedzka K."/>
            <person name="Martijn J."/>
            <person name="Lind A.E."/>
            <person name="van Eijk R."/>
            <person name="Schleper C."/>
            <person name="Guy L."/>
            <person name="Ettema T.J."/>
        </authorList>
    </citation>
    <scope>NUCLEOTIDE SEQUENCE</scope>
</reference>
<evidence type="ECO:0000313" key="1">
    <source>
        <dbReference type="EMBL" id="KKM98792.1"/>
    </source>
</evidence>
<name>A0A0F9Q033_9ZZZZ</name>
<sequence length="233" mass="27146">MAVLPGEGMMLSEEPVTKYGEWPEPPYESPIEATFASCCFKHLRPDVHIEAQAETSTKHGCFRIDFVLSLGDKRIAVECDGRDFHEPFRDEFRDAILLGEGHLETIYHFRGCDLVYYPDDCIWLMSALEPQLFSERGRHILGRLQRVENENREGTIGVWNADVNRLFMKGSFESFSCRIWNGNQPYLFWAFRRNISMKSERNPRWPLWKALYASACEHPGASLDELLEMSWWT</sequence>
<organism evidence="1">
    <name type="scientific">marine sediment metagenome</name>
    <dbReference type="NCBI Taxonomy" id="412755"/>
    <lineage>
        <taxon>unclassified sequences</taxon>
        <taxon>metagenomes</taxon>
        <taxon>ecological metagenomes</taxon>
    </lineage>
</organism>
<proteinExistence type="predicted"/>
<comment type="caution">
    <text evidence="1">The sequence shown here is derived from an EMBL/GenBank/DDBJ whole genome shotgun (WGS) entry which is preliminary data.</text>
</comment>
<evidence type="ECO:0008006" key="2">
    <source>
        <dbReference type="Google" id="ProtNLM"/>
    </source>
</evidence>
<dbReference type="AlphaFoldDB" id="A0A0F9Q033"/>